<keyword evidence="1" id="KW-0808">Transferase</keyword>
<dbReference type="PANTHER" id="PTHR43235">
    <property type="entry name" value="GLUTAMINE AMIDOTRANSFERASE PB2B2.05-RELATED"/>
    <property type="match status" value="1"/>
</dbReference>
<dbReference type="Gene3D" id="3.40.50.880">
    <property type="match status" value="1"/>
</dbReference>
<keyword evidence="1" id="KW-0315">Glutamine amidotransferase</keyword>
<dbReference type="PANTHER" id="PTHR43235:SF1">
    <property type="entry name" value="GLUTAMINE AMIDOTRANSFERASE PB2B2.05-RELATED"/>
    <property type="match status" value="1"/>
</dbReference>
<dbReference type="CDD" id="cd01745">
    <property type="entry name" value="GATase1_2"/>
    <property type="match status" value="1"/>
</dbReference>
<dbReference type="SUPFAM" id="SSF52317">
    <property type="entry name" value="Class I glutamine amidotransferase-like"/>
    <property type="match status" value="1"/>
</dbReference>
<proteinExistence type="predicted"/>
<organism evidence="1 2">
    <name type="scientific">Cryptobacterium curtum (strain ATCC 700683 / DSM 15641 / CCUG 43107 / 12-3)</name>
    <dbReference type="NCBI Taxonomy" id="469378"/>
    <lineage>
        <taxon>Bacteria</taxon>
        <taxon>Bacillati</taxon>
        <taxon>Actinomycetota</taxon>
        <taxon>Coriobacteriia</taxon>
        <taxon>Eggerthellales</taxon>
        <taxon>Eggerthellaceae</taxon>
        <taxon>Cryptobacterium</taxon>
    </lineage>
</organism>
<dbReference type="STRING" id="469378.Ccur_08940"/>
<dbReference type="Proteomes" id="UP000000954">
    <property type="component" value="Chromosome"/>
</dbReference>
<dbReference type="GO" id="GO:0016740">
    <property type="term" value="F:transferase activity"/>
    <property type="evidence" value="ECO:0007669"/>
    <property type="project" value="UniProtKB-KW"/>
</dbReference>
<evidence type="ECO:0000313" key="1">
    <source>
        <dbReference type="EMBL" id="ACU94595.1"/>
    </source>
</evidence>
<keyword evidence="2" id="KW-1185">Reference proteome</keyword>
<gene>
    <name evidence="1" type="ordered locus">Ccur_08940</name>
</gene>
<dbReference type="Pfam" id="PF07722">
    <property type="entry name" value="Peptidase_C26"/>
    <property type="match status" value="1"/>
</dbReference>
<dbReference type="PROSITE" id="PS51273">
    <property type="entry name" value="GATASE_TYPE_1"/>
    <property type="match status" value="1"/>
</dbReference>
<dbReference type="GO" id="GO:0005829">
    <property type="term" value="C:cytosol"/>
    <property type="evidence" value="ECO:0007669"/>
    <property type="project" value="TreeGrafter"/>
</dbReference>
<dbReference type="InterPro" id="IPR029062">
    <property type="entry name" value="Class_I_gatase-like"/>
</dbReference>
<dbReference type="eggNOG" id="COG2071">
    <property type="taxonomic scope" value="Bacteria"/>
</dbReference>
<dbReference type="InterPro" id="IPR011697">
    <property type="entry name" value="Peptidase_C26"/>
</dbReference>
<dbReference type="HOGENOM" id="CLU_030756_2_0_11"/>
<dbReference type="GO" id="GO:0016811">
    <property type="term" value="F:hydrolase activity, acting on carbon-nitrogen (but not peptide) bonds, in linear amides"/>
    <property type="evidence" value="ECO:0007669"/>
    <property type="project" value="InterPro"/>
</dbReference>
<accession>C7MNV5</accession>
<dbReference type="RefSeq" id="WP_012803282.1">
    <property type="nucleotide sequence ID" value="NC_013170.1"/>
</dbReference>
<evidence type="ECO:0000313" key="2">
    <source>
        <dbReference type="Proteomes" id="UP000000954"/>
    </source>
</evidence>
<dbReference type="AlphaFoldDB" id="C7MNV5"/>
<sequence>MIFVGVTTHTTSFSDLTDSERVYLDVLKRCNMTPVLLKNTADFVDLEAQIARLDGLVLIGGGDVHPCHYGRLIEDDIEYMDFNRDRDLCELQLARRAHQMDLPTLGICRGCQVMNVSLGGTLISDVSTHHRSHSSTHQQNKPYNVAVQTVHIQPETRLFDILFGPQARHIDDIDWVINTNSMHHQAIEHPASGLFVNAIASDGVYEGLEDPDRTFYIGVQWHPEYLPNCLPLFEALRDACHTEV</sequence>
<reference evidence="1 2" key="1">
    <citation type="journal article" date="2009" name="Stand. Genomic Sci.">
        <title>Complete genome sequence of Cryptobacterium curtum type strain (12-3).</title>
        <authorList>
            <person name="Mavrommatis K."/>
            <person name="Pukall R."/>
            <person name="Rohde C."/>
            <person name="Chen F."/>
            <person name="Sims D."/>
            <person name="Brettin T."/>
            <person name="Kuske C."/>
            <person name="Detter J.C."/>
            <person name="Han C."/>
            <person name="Lapidus A."/>
            <person name="Copeland A."/>
            <person name="Glavina Del Rio T."/>
            <person name="Nolan M."/>
            <person name="Lucas S."/>
            <person name="Tice H."/>
            <person name="Cheng J.F."/>
            <person name="Bruce D."/>
            <person name="Goodwin L."/>
            <person name="Pitluck S."/>
            <person name="Ovchinnikova G."/>
            <person name="Pati A."/>
            <person name="Ivanova N."/>
            <person name="Chen A."/>
            <person name="Palaniappan K."/>
            <person name="Chain P."/>
            <person name="D'haeseleer P."/>
            <person name="Goker M."/>
            <person name="Bristow J."/>
            <person name="Eisen J.A."/>
            <person name="Markowitz V."/>
            <person name="Hugenholtz P."/>
            <person name="Rohde M."/>
            <person name="Klenk H.P."/>
            <person name="Kyrpides N.C."/>
        </authorList>
    </citation>
    <scope>NUCLEOTIDE SEQUENCE [LARGE SCALE GENOMIC DNA]</scope>
    <source>
        <strain evidence="2">ATCC 700683 / DSM 15641 / 12-3</strain>
    </source>
</reference>
<dbReference type="InterPro" id="IPR044668">
    <property type="entry name" value="PuuD-like"/>
</dbReference>
<dbReference type="KEGG" id="ccu:Ccur_08940"/>
<protein>
    <submittedName>
        <fullName evidence="1">Predicted glutamine amidotransferase</fullName>
    </submittedName>
</protein>
<name>C7MNV5_CRYCD</name>
<dbReference type="OrthoDB" id="9813383at2"/>
<dbReference type="EMBL" id="CP001682">
    <property type="protein sequence ID" value="ACU94595.1"/>
    <property type="molecule type" value="Genomic_DNA"/>
</dbReference>